<sequence>LIGEIKFFGVAGDTQRAVSFFRDVWKDLSVKIRSNKRLMGMLERLA</sequence>
<evidence type="ECO:0000313" key="1">
    <source>
        <dbReference type="EMBL" id="GAJ14251.1"/>
    </source>
</evidence>
<gene>
    <name evidence="1" type="ORF">S12H4_47918</name>
</gene>
<name>X1VHD5_9ZZZZ</name>
<comment type="caution">
    <text evidence="1">The sequence shown here is derived from an EMBL/GenBank/DDBJ whole genome shotgun (WGS) entry which is preliminary data.</text>
</comment>
<dbReference type="AlphaFoldDB" id="X1VHD5"/>
<organism evidence="1">
    <name type="scientific">marine sediment metagenome</name>
    <dbReference type="NCBI Taxonomy" id="412755"/>
    <lineage>
        <taxon>unclassified sequences</taxon>
        <taxon>metagenomes</taxon>
        <taxon>ecological metagenomes</taxon>
    </lineage>
</organism>
<dbReference type="EMBL" id="BARW01029888">
    <property type="protein sequence ID" value="GAJ14251.1"/>
    <property type="molecule type" value="Genomic_DNA"/>
</dbReference>
<accession>X1VHD5</accession>
<feature type="non-terminal residue" evidence="1">
    <location>
        <position position="1"/>
    </location>
</feature>
<reference evidence="1" key="1">
    <citation type="journal article" date="2014" name="Front. Microbiol.">
        <title>High frequency of phylogenetically diverse reductive dehalogenase-homologous genes in deep subseafloor sedimentary metagenomes.</title>
        <authorList>
            <person name="Kawai M."/>
            <person name="Futagami T."/>
            <person name="Toyoda A."/>
            <person name="Takaki Y."/>
            <person name="Nishi S."/>
            <person name="Hori S."/>
            <person name="Arai W."/>
            <person name="Tsubouchi T."/>
            <person name="Morono Y."/>
            <person name="Uchiyama I."/>
            <person name="Ito T."/>
            <person name="Fujiyama A."/>
            <person name="Inagaki F."/>
            <person name="Takami H."/>
        </authorList>
    </citation>
    <scope>NUCLEOTIDE SEQUENCE</scope>
    <source>
        <strain evidence="1">Expedition CK06-06</strain>
    </source>
</reference>
<protein>
    <submittedName>
        <fullName evidence="1">Uncharacterized protein</fullName>
    </submittedName>
</protein>
<proteinExistence type="predicted"/>